<gene>
    <name evidence="3" type="ORF">METZ01_LOCUS172078</name>
</gene>
<keyword evidence="2" id="KW-0472">Membrane</keyword>
<feature type="transmembrane region" description="Helical" evidence="2">
    <location>
        <begin position="83"/>
        <end position="101"/>
    </location>
</feature>
<name>A0A382C020_9ZZZZ</name>
<proteinExistence type="predicted"/>
<protein>
    <submittedName>
        <fullName evidence="3">Uncharacterized protein</fullName>
    </submittedName>
</protein>
<accession>A0A382C020</accession>
<feature type="region of interest" description="Disordered" evidence="1">
    <location>
        <begin position="1"/>
        <end position="22"/>
    </location>
</feature>
<keyword evidence="2" id="KW-0812">Transmembrane</keyword>
<keyword evidence="2" id="KW-1133">Transmembrane helix</keyword>
<feature type="non-terminal residue" evidence="3">
    <location>
        <position position="1"/>
    </location>
</feature>
<organism evidence="3">
    <name type="scientific">marine metagenome</name>
    <dbReference type="NCBI Taxonomy" id="408172"/>
    <lineage>
        <taxon>unclassified sequences</taxon>
        <taxon>metagenomes</taxon>
        <taxon>ecological metagenomes</taxon>
    </lineage>
</organism>
<reference evidence="3" key="1">
    <citation type="submission" date="2018-05" db="EMBL/GenBank/DDBJ databases">
        <authorList>
            <person name="Lanie J.A."/>
            <person name="Ng W.-L."/>
            <person name="Kazmierczak K.M."/>
            <person name="Andrzejewski T.M."/>
            <person name="Davidsen T.M."/>
            <person name="Wayne K.J."/>
            <person name="Tettelin H."/>
            <person name="Glass J.I."/>
            <person name="Rusch D."/>
            <person name="Podicherti R."/>
            <person name="Tsui H.-C.T."/>
            <person name="Winkler M.E."/>
        </authorList>
    </citation>
    <scope>NUCLEOTIDE SEQUENCE</scope>
</reference>
<evidence type="ECO:0000256" key="1">
    <source>
        <dbReference type="SAM" id="MobiDB-lite"/>
    </source>
</evidence>
<feature type="non-terminal residue" evidence="3">
    <location>
        <position position="126"/>
    </location>
</feature>
<evidence type="ECO:0000256" key="2">
    <source>
        <dbReference type="SAM" id="Phobius"/>
    </source>
</evidence>
<dbReference type="AlphaFoldDB" id="A0A382C020"/>
<evidence type="ECO:0000313" key="3">
    <source>
        <dbReference type="EMBL" id="SVB19224.1"/>
    </source>
</evidence>
<dbReference type="EMBL" id="UINC01032109">
    <property type="protein sequence ID" value="SVB19224.1"/>
    <property type="molecule type" value="Genomic_DNA"/>
</dbReference>
<sequence>VDFEDENANAHETVHHGLPSIADPTLRSEKRKSLRRAEMKSEAERLVAEISESDTKVVSESDTKVVPWMLKFTGGQGGIIPTWLRWFMIWQLAFISLLLVMEITDSTTEYRTVALGAVMGGFFFSW</sequence>